<proteinExistence type="predicted"/>
<gene>
    <name evidence="1" type="ORF">UFOPK3564_02773</name>
</gene>
<sequence length="274" mass="30372">MSPGGSSSARRFAISQIAARGPALDLLEDRSVAPRASRVRPFDGTRKQSDELVAMAVMIRAPGGAPLRLGRVVLAHEHGTYASPKSAFPLVWEGEAQQEAIIEADTDFDVEKIETESVSFEFTMDGKPVSYTVDLALRSASGRERLVEIKRDDRDLEDPEYRLKLAHVAEICRRCDIDFQVLLRADIFRSDRHRRNAAFVASRGFTTIEAHHLRRFEAHRREVGSTTSLGDLAEALEPGSPVLGEAIVHALVVRRRVRMDLAGRMLPSAPVSLH</sequence>
<dbReference type="AlphaFoldDB" id="A0A6J7J684"/>
<organism evidence="1">
    <name type="scientific">freshwater metagenome</name>
    <dbReference type="NCBI Taxonomy" id="449393"/>
    <lineage>
        <taxon>unclassified sequences</taxon>
        <taxon>metagenomes</taxon>
        <taxon>ecological metagenomes</taxon>
    </lineage>
</organism>
<name>A0A6J7J684_9ZZZZ</name>
<protein>
    <submittedName>
        <fullName evidence="1">Unannotated protein</fullName>
    </submittedName>
</protein>
<accession>A0A6J7J684</accession>
<dbReference type="EMBL" id="CAFBMK010000218">
    <property type="protein sequence ID" value="CAB4938064.1"/>
    <property type="molecule type" value="Genomic_DNA"/>
</dbReference>
<evidence type="ECO:0000313" key="1">
    <source>
        <dbReference type="EMBL" id="CAB4938064.1"/>
    </source>
</evidence>
<reference evidence="1" key="1">
    <citation type="submission" date="2020-05" db="EMBL/GenBank/DDBJ databases">
        <authorList>
            <person name="Chiriac C."/>
            <person name="Salcher M."/>
            <person name="Ghai R."/>
            <person name="Kavagutti S V."/>
        </authorList>
    </citation>
    <scope>NUCLEOTIDE SEQUENCE</scope>
</reference>